<accession>A0AA38IE77</accession>
<feature type="domain" description="Peptidase S1" evidence="3">
    <location>
        <begin position="30"/>
        <end position="259"/>
    </location>
</feature>
<dbReference type="PANTHER" id="PTHR24260:SF136">
    <property type="entry name" value="GH08193P-RELATED"/>
    <property type="match status" value="1"/>
</dbReference>
<reference evidence="4" key="1">
    <citation type="journal article" date="2023" name="G3 (Bethesda)">
        <title>Whole genome assemblies of Zophobas morio and Tenebrio molitor.</title>
        <authorList>
            <person name="Kaur S."/>
            <person name="Stinson S.A."/>
            <person name="diCenzo G.C."/>
        </authorList>
    </citation>
    <scope>NUCLEOTIDE SEQUENCE</scope>
    <source>
        <strain evidence="4">QUZm001</strain>
    </source>
</reference>
<dbReference type="AlphaFoldDB" id="A0AA38IE77"/>
<dbReference type="EMBL" id="JALNTZ010000004">
    <property type="protein sequence ID" value="KAJ3656368.1"/>
    <property type="molecule type" value="Genomic_DNA"/>
</dbReference>
<dbReference type="InterPro" id="IPR043504">
    <property type="entry name" value="Peptidase_S1_PA_chymotrypsin"/>
</dbReference>
<keyword evidence="5" id="KW-1185">Reference proteome</keyword>
<evidence type="ECO:0000259" key="3">
    <source>
        <dbReference type="PROSITE" id="PS50240"/>
    </source>
</evidence>
<dbReference type="PRINTS" id="PR00722">
    <property type="entry name" value="CHYMOTRYPSIN"/>
</dbReference>
<evidence type="ECO:0000313" key="5">
    <source>
        <dbReference type="Proteomes" id="UP001168821"/>
    </source>
</evidence>
<feature type="chain" id="PRO_5041460612" description="Peptidase S1 domain-containing protein" evidence="2">
    <location>
        <begin position="19"/>
        <end position="262"/>
    </location>
</feature>
<dbReference type="Gene3D" id="2.40.10.10">
    <property type="entry name" value="Trypsin-like serine proteases"/>
    <property type="match status" value="1"/>
</dbReference>
<feature type="signal peptide" evidence="2">
    <location>
        <begin position="1"/>
        <end position="18"/>
    </location>
</feature>
<dbReference type="SMART" id="SM00020">
    <property type="entry name" value="Tryp_SPc"/>
    <property type="match status" value="1"/>
</dbReference>
<dbReference type="CDD" id="cd00190">
    <property type="entry name" value="Tryp_SPc"/>
    <property type="match status" value="1"/>
</dbReference>
<evidence type="ECO:0000313" key="4">
    <source>
        <dbReference type="EMBL" id="KAJ3656368.1"/>
    </source>
</evidence>
<dbReference type="GO" id="GO:0006508">
    <property type="term" value="P:proteolysis"/>
    <property type="evidence" value="ECO:0007669"/>
    <property type="project" value="InterPro"/>
</dbReference>
<protein>
    <recommendedName>
        <fullName evidence="3">Peptidase S1 domain-containing protein</fullName>
    </recommendedName>
</protein>
<organism evidence="4 5">
    <name type="scientific">Zophobas morio</name>
    <dbReference type="NCBI Taxonomy" id="2755281"/>
    <lineage>
        <taxon>Eukaryota</taxon>
        <taxon>Metazoa</taxon>
        <taxon>Ecdysozoa</taxon>
        <taxon>Arthropoda</taxon>
        <taxon>Hexapoda</taxon>
        <taxon>Insecta</taxon>
        <taxon>Pterygota</taxon>
        <taxon>Neoptera</taxon>
        <taxon>Endopterygota</taxon>
        <taxon>Coleoptera</taxon>
        <taxon>Polyphaga</taxon>
        <taxon>Cucujiformia</taxon>
        <taxon>Tenebrionidae</taxon>
        <taxon>Zophobas</taxon>
    </lineage>
</organism>
<dbReference type="InterPro" id="IPR009003">
    <property type="entry name" value="Peptidase_S1_PA"/>
</dbReference>
<dbReference type="Pfam" id="PF00089">
    <property type="entry name" value="Trypsin"/>
    <property type="match status" value="1"/>
</dbReference>
<dbReference type="InterPro" id="IPR051333">
    <property type="entry name" value="CLIP_Serine_Protease"/>
</dbReference>
<dbReference type="InterPro" id="IPR001314">
    <property type="entry name" value="Peptidase_S1A"/>
</dbReference>
<dbReference type="FunFam" id="2.40.10.10:FF:000068">
    <property type="entry name" value="transmembrane protease serine 2"/>
    <property type="match status" value="1"/>
</dbReference>
<proteinExistence type="predicted"/>
<dbReference type="InterPro" id="IPR001254">
    <property type="entry name" value="Trypsin_dom"/>
</dbReference>
<dbReference type="PANTHER" id="PTHR24260">
    <property type="match status" value="1"/>
</dbReference>
<dbReference type="PROSITE" id="PS50240">
    <property type="entry name" value="TRYPSIN_DOM"/>
    <property type="match status" value="1"/>
</dbReference>
<keyword evidence="1" id="KW-1015">Disulfide bond</keyword>
<dbReference type="Proteomes" id="UP001168821">
    <property type="component" value="Unassembled WGS sequence"/>
</dbReference>
<dbReference type="GO" id="GO:0004252">
    <property type="term" value="F:serine-type endopeptidase activity"/>
    <property type="evidence" value="ECO:0007669"/>
    <property type="project" value="InterPro"/>
</dbReference>
<sequence length="262" mass="28344">MMKIVALILCLSTTWTHAIHTQSRATGRRIIGGTPANAGQYPYIVAIYKSTTTGQYFCAGTLIYNQWVLTAGQCVADGVLFDIRLGSNRLNDASAVRVATDEYYLHPDYNPDTLENDIGLIKFREPVEFTDYVKPVSFLSLANLTGSALVVVAGWGQTSDEDAGLSTDLNTVPLVTLSNEECRLTFGNQITDNMLCASGNYNEGTCTGDIGGPLVQTGIILQYHVGIASFISGRGCESTDPSGFTRTAPYVPWIRNVTGLTY</sequence>
<dbReference type="SUPFAM" id="SSF50494">
    <property type="entry name" value="Trypsin-like serine proteases"/>
    <property type="match status" value="1"/>
</dbReference>
<keyword evidence="2" id="KW-0732">Signal</keyword>
<gene>
    <name evidence="4" type="ORF">Zmor_015451</name>
</gene>
<name>A0AA38IE77_9CUCU</name>
<comment type="caution">
    <text evidence="4">The sequence shown here is derived from an EMBL/GenBank/DDBJ whole genome shotgun (WGS) entry which is preliminary data.</text>
</comment>
<evidence type="ECO:0000256" key="1">
    <source>
        <dbReference type="ARBA" id="ARBA00023157"/>
    </source>
</evidence>
<evidence type="ECO:0000256" key="2">
    <source>
        <dbReference type="SAM" id="SignalP"/>
    </source>
</evidence>